<keyword evidence="4" id="KW-1185">Reference proteome</keyword>
<evidence type="ECO:0000313" key="3">
    <source>
        <dbReference type="EMBL" id="GMI30603.1"/>
    </source>
</evidence>
<dbReference type="InterPro" id="IPR008984">
    <property type="entry name" value="SMAD_FHA_dom_sf"/>
</dbReference>
<gene>
    <name evidence="3" type="ORF">TeGR_g6034</name>
</gene>
<dbReference type="InterPro" id="IPR050923">
    <property type="entry name" value="Cell_Proc_Reg/RNA_Proc"/>
</dbReference>
<reference evidence="3 4" key="1">
    <citation type="journal article" date="2023" name="Commun. Biol.">
        <title>Genome analysis of Parmales, the sister group of diatoms, reveals the evolutionary specialization of diatoms from phago-mixotrophs to photoautotrophs.</title>
        <authorList>
            <person name="Ban H."/>
            <person name="Sato S."/>
            <person name="Yoshikawa S."/>
            <person name="Yamada K."/>
            <person name="Nakamura Y."/>
            <person name="Ichinomiya M."/>
            <person name="Sato N."/>
            <person name="Blanc-Mathieu R."/>
            <person name="Endo H."/>
            <person name="Kuwata A."/>
            <person name="Ogata H."/>
        </authorList>
    </citation>
    <scope>NUCLEOTIDE SEQUENCE [LARGE SCALE GENOMIC DNA]</scope>
</reference>
<dbReference type="SUPFAM" id="SSF49879">
    <property type="entry name" value="SMAD/FHA domain"/>
    <property type="match status" value="1"/>
</dbReference>
<dbReference type="EMBL" id="BRYB01003110">
    <property type="protein sequence ID" value="GMI30603.1"/>
    <property type="molecule type" value="Genomic_DNA"/>
</dbReference>
<organism evidence="3 4">
    <name type="scientific">Tetraparma gracilis</name>
    <dbReference type="NCBI Taxonomy" id="2962635"/>
    <lineage>
        <taxon>Eukaryota</taxon>
        <taxon>Sar</taxon>
        <taxon>Stramenopiles</taxon>
        <taxon>Ochrophyta</taxon>
        <taxon>Bolidophyceae</taxon>
        <taxon>Parmales</taxon>
        <taxon>Triparmaceae</taxon>
        <taxon>Tetraparma</taxon>
    </lineage>
</organism>
<proteinExistence type="predicted"/>
<sequence>MSKRSSDSTYGPGGGSSFASGAPASSGPPKKRRGGGDDPADALADVPESERWGKKVDGPEVENKEEENYGLSGALTKDASTGNTKNGVVLKYSPPGNQVLPTTKWRLYVFKPKPGGGEEEPDLIDTLHIHRSPHFLIGSDPDLADVVAEHASISGQHAVIQYRQVPYTGPREGMAGALVCKPYVIDLDSRNGTQLNGVRLEPKRYYEMRKGDMLLFGASTREYVLMKA</sequence>
<dbReference type="PANTHER" id="PTHR23308">
    <property type="entry name" value="NUCLEAR INHIBITOR OF PROTEIN PHOSPHATASE-1"/>
    <property type="match status" value="1"/>
</dbReference>
<evidence type="ECO:0000313" key="4">
    <source>
        <dbReference type="Proteomes" id="UP001165060"/>
    </source>
</evidence>
<dbReference type="InterPro" id="IPR000253">
    <property type="entry name" value="FHA_dom"/>
</dbReference>
<evidence type="ECO:0000259" key="2">
    <source>
        <dbReference type="PROSITE" id="PS50006"/>
    </source>
</evidence>
<feature type="compositionally biased region" description="Basic and acidic residues" evidence="1">
    <location>
        <begin position="48"/>
        <end position="62"/>
    </location>
</feature>
<feature type="region of interest" description="Disordered" evidence="1">
    <location>
        <begin position="1"/>
        <end position="90"/>
    </location>
</feature>
<comment type="caution">
    <text evidence="3">The sequence shown here is derived from an EMBL/GenBank/DDBJ whole genome shotgun (WGS) entry which is preliminary data.</text>
</comment>
<name>A0ABQ6MQ36_9STRA</name>
<dbReference type="Gene3D" id="2.60.200.20">
    <property type="match status" value="1"/>
</dbReference>
<dbReference type="Proteomes" id="UP001165060">
    <property type="component" value="Unassembled WGS sequence"/>
</dbReference>
<protein>
    <recommendedName>
        <fullName evidence="2">FHA domain-containing protein</fullName>
    </recommendedName>
</protein>
<feature type="domain" description="FHA" evidence="2">
    <location>
        <begin position="135"/>
        <end position="200"/>
    </location>
</feature>
<feature type="compositionally biased region" description="Low complexity" evidence="1">
    <location>
        <begin position="17"/>
        <end position="28"/>
    </location>
</feature>
<accession>A0ABQ6MQ36</accession>
<dbReference type="PROSITE" id="PS50006">
    <property type="entry name" value="FHA_DOMAIN"/>
    <property type="match status" value="1"/>
</dbReference>
<dbReference type="SMART" id="SM00240">
    <property type="entry name" value="FHA"/>
    <property type="match status" value="1"/>
</dbReference>
<evidence type="ECO:0000256" key="1">
    <source>
        <dbReference type="SAM" id="MobiDB-lite"/>
    </source>
</evidence>
<dbReference type="Pfam" id="PF00498">
    <property type="entry name" value="FHA"/>
    <property type="match status" value="1"/>
</dbReference>